<protein>
    <recommendedName>
        <fullName evidence="1">Glycosyl transferase family 1 domain-containing protein</fullName>
    </recommendedName>
</protein>
<evidence type="ECO:0000313" key="2">
    <source>
        <dbReference type="EMBL" id="AUS05875.1"/>
    </source>
</evidence>
<dbReference type="RefSeq" id="WP_102995872.1">
    <property type="nucleotide sequence ID" value="NZ_CP025938.1"/>
</dbReference>
<keyword evidence="3" id="KW-1185">Reference proteome</keyword>
<evidence type="ECO:0000259" key="1">
    <source>
        <dbReference type="Pfam" id="PF00534"/>
    </source>
</evidence>
<feature type="domain" description="Glycosyl transferase family 1" evidence="1">
    <location>
        <begin position="185"/>
        <end position="339"/>
    </location>
</feature>
<name>A0A2I7SIZ0_9FLAO</name>
<gene>
    <name evidence="2" type="ORF">C1A40_10560</name>
</gene>
<dbReference type="KEGG" id="taj:C1A40_10560"/>
<dbReference type="CDD" id="cd03811">
    <property type="entry name" value="GT4_GT28_WabH-like"/>
    <property type="match status" value="1"/>
</dbReference>
<dbReference type="Pfam" id="PF00534">
    <property type="entry name" value="Glycos_transf_1"/>
    <property type="match status" value="1"/>
</dbReference>
<dbReference type="SUPFAM" id="SSF53756">
    <property type="entry name" value="UDP-Glycosyltransferase/glycogen phosphorylase"/>
    <property type="match status" value="1"/>
</dbReference>
<organism evidence="2 3">
    <name type="scientific">Pseudotamlana carrageenivorans</name>
    <dbReference type="NCBI Taxonomy" id="2069432"/>
    <lineage>
        <taxon>Bacteria</taxon>
        <taxon>Pseudomonadati</taxon>
        <taxon>Bacteroidota</taxon>
        <taxon>Flavobacteriia</taxon>
        <taxon>Flavobacteriales</taxon>
        <taxon>Flavobacteriaceae</taxon>
        <taxon>Pseudotamlana</taxon>
    </lineage>
</organism>
<dbReference type="EMBL" id="CP025938">
    <property type="protein sequence ID" value="AUS05875.1"/>
    <property type="molecule type" value="Genomic_DNA"/>
</dbReference>
<dbReference type="PANTHER" id="PTHR12526">
    <property type="entry name" value="GLYCOSYLTRANSFERASE"/>
    <property type="match status" value="1"/>
</dbReference>
<dbReference type="AlphaFoldDB" id="A0A2I7SIZ0"/>
<accession>A0A2I7SIZ0</accession>
<proteinExistence type="predicted"/>
<dbReference type="OrthoDB" id="798298at2"/>
<sequence length="360" mass="40695">MKICIITPSLGIGGAGKSAAMQSIMLSNLGYDVSIVPISNHVSYNYNGKLFNLGQFKDDSKNTFLDKIERTRILRKYLLNNQFDFIIDNRMRTNSILNEVALCKYAYRGFKVIYVIHSFSYIKEVAAQPKLKKWLLNNAYKIVAVNKNLQALVNDIHLKQEVVCIENAVDLNDLKEKGTASLNINFPYILFCGRLEEHCKNLSLLIQAYAKSEIFKKGVKLMLLGDGLDKPIYEKLVKKLSLDDEVIFESFKTNPYIYMKNALCTVLTSLYEGFGLVLIESLAVGTPVFAIDCLTGPSDIIDDGVNGILLKSYDEKEVSQALRTMVFNTELVQEFKSQAIPSVQKFDIEHIAKKWKALLK</sequence>
<reference evidence="3" key="1">
    <citation type="submission" date="2018-01" db="EMBL/GenBank/DDBJ databases">
        <title>Complete genome of Tamlana sp. UJ94.</title>
        <authorList>
            <person name="Jung J."/>
            <person name="Chung D."/>
            <person name="Bae S.S."/>
            <person name="Baek K."/>
        </authorList>
    </citation>
    <scope>NUCLEOTIDE SEQUENCE [LARGE SCALE GENOMIC DNA]</scope>
    <source>
        <strain evidence="3">UJ94</strain>
    </source>
</reference>
<dbReference type="InterPro" id="IPR001296">
    <property type="entry name" value="Glyco_trans_1"/>
</dbReference>
<evidence type="ECO:0000313" key="3">
    <source>
        <dbReference type="Proteomes" id="UP000236592"/>
    </source>
</evidence>
<dbReference type="GO" id="GO:0016757">
    <property type="term" value="F:glycosyltransferase activity"/>
    <property type="evidence" value="ECO:0007669"/>
    <property type="project" value="InterPro"/>
</dbReference>
<dbReference type="Proteomes" id="UP000236592">
    <property type="component" value="Chromosome"/>
</dbReference>
<dbReference type="Gene3D" id="3.40.50.2000">
    <property type="entry name" value="Glycogen Phosphorylase B"/>
    <property type="match status" value="2"/>
</dbReference>